<comment type="caution">
    <text evidence="1">The sequence shown here is derived from an EMBL/GenBank/DDBJ whole genome shotgun (WGS) entry which is preliminary data.</text>
</comment>
<evidence type="ECO:0000313" key="2">
    <source>
        <dbReference type="Proteomes" id="UP000655588"/>
    </source>
</evidence>
<keyword evidence="2" id="KW-1185">Reference proteome</keyword>
<organism evidence="1 2">
    <name type="scientific">Frieseomelitta varia</name>
    <dbReference type="NCBI Taxonomy" id="561572"/>
    <lineage>
        <taxon>Eukaryota</taxon>
        <taxon>Metazoa</taxon>
        <taxon>Ecdysozoa</taxon>
        <taxon>Arthropoda</taxon>
        <taxon>Hexapoda</taxon>
        <taxon>Insecta</taxon>
        <taxon>Pterygota</taxon>
        <taxon>Neoptera</taxon>
        <taxon>Endopterygota</taxon>
        <taxon>Hymenoptera</taxon>
        <taxon>Apocrita</taxon>
        <taxon>Aculeata</taxon>
        <taxon>Apoidea</taxon>
        <taxon>Anthophila</taxon>
        <taxon>Apidae</taxon>
        <taxon>Frieseomelitta</taxon>
    </lineage>
</organism>
<proteinExistence type="predicted"/>
<dbReference type="Proteomes" id="UP000655588">
    <property type="component" value="Unassembled WGS sequence"/>
</dbReference>
<name>A0A833W454_9HYME</name>
<sequence>MQKMIIFTDINAVEICCCRHDSKQLFPIDVTVDTNKGDGGTQFLIQQKCCRPEIYLTQINNEKKDTPCVSLLIFTYLFLLYDRFINLVTWKTTISLEPCPNLKYTKFVNVGDTYINANDRDTLIATKTTGASQSGTLDGGPVTWTPPGVLGFARESSILGGALI</sequence>
<dbReference type="AlphaFoldDB" id="A0A833W454"/>
<reference evidence="1" key="1">
    <citation type="submission" date="2019-11" db="EMBL/GenBank/DDBJ databases">
        <title>The nuclear and mitochondrial genomes of Frieseomelitta varia - a highly eusocial stingless bee (Meliponini) with a permanently sterile worker caste.</title>
        <authorList>
            <person name="Freitas F.C.P."/>
            <person name="Lourenco A.P."/>
            <person name="Nunes F.M.F."/>
            <person name="Paschoal A.R."/>
            <person name="Abreu F.C.P."/>
            <person name="Barbin F.O."/>
            <person name="Bataglia L."/>
            <person name="Cardoso-Junior C.A.M."/>
            <person name="Cervoni M.S."/>
            <person name="Silva S.R."/>
            <person name="Dalarmi F."/>
            <person name="Del Lama M.A."/>
            <person name="Depintor T.S."/>
            <person name="Ferreira K.M."/>
            <person name="Goria P.S."/>
            <person name="Jaskot M.C."/>
            <person name="Lago D.C."/>
            <person name="Luna-Lucena D."/>
            <person name="Moda L.M."/>
            <person name="Nascimento L."/>
            <person name="Pedrino M."/>
            <person name="Rabico F.O."/>
            <person name="Sanches F.C."/>
            <person name="Santos D.E."/>
            <person name="Santos C.G."/>
            <person name="Vieira J."/>
            <person name="Lopes T.F."/>
            <person name="Barchuk A.R."/>
            <person name="Hartfelder K."/>
            <person name="Simoes Z.L.P."/>
            <person name="Bitondi M.M.G."/>
            <person name="Pinheiro D.G."/>
        </authorList>
    </citation>
    <scope>NUCLEOTIDE SEQUENCE</scope>
    <source>
        <strain evidence="1">USP_RPSP 00005682</strain>
        <tissue evidence="1">Whole individual</tissue>
    </source>
</reference>
<protein>
    <submittedName>
        <fullName evidence="1">Uncharacterized protein</fullName>
    </submittedName>
</protein>
<evidence type="ECO:0000313" key="1">
    <source>
        <dbReference type="EMBL" id="KAF3420313.1"/>
    </source>
</evidence>
<gene>
    <name evidence="1" type="ORF">E2986_11284</name>
</gene>
<dbReference type="EMBL" id="WNWW01000967">
    <property type="protein sequence ID" value="KAF3420313.1"/>
    <property type="molecule type" value="Genomic_DNA"/>
</dbReference>
<accession>A0A833W454</accession>